<keyword evidence="4 7" id="KW-0597">Phosphoprotein</keyword>
<dbReference type="InterPro" id="IPR036097">
    <property type="entry name" value="HisK_dim/P_sf"/>
</dbReference>
<evidence type="ECO:0000259" key="9">
    <source>
        <dbReference type="PROSITE" id="PS50109"/>
    </source>
</evidence>
<reference evidence="12" key="7">
    <citation type="submission" date="2025-08" db="UniProtKB">
        <authorList>
            <consortium name="RefSeq"/>
        </authorList>
    </citation>
    <scope>IDENTIFICATION</scope>
</reference>
<reference evidence="12" key="1">
    <citation type="journal article" date="1994" name="Trends Genet.">
        <title>Protein histidine kinases and signal transduction in prokaryotes and eukaryotes.</title>
        <authorList>
            <person name="Alex L.A."/>
            <person name="Simon M.I."/>
        </authorList>
    </citation>
    <scope>NUCLEOTIDE SEQUENCE</scope>
</reference>
<dbReference type="InterPro" id="IPR036890">
    <property type="entry name" value="HATPase_C_sf"/>
</dbReference>
<comment type="catalytic activity">
    <reaction evidence="1">
        <text>ATP + protein L-histidine = ADP + protein N-phospho-L-histidine.</text>
        <dbReference type="EC" id="2.7.13.3"/>
    </reaction>
</comment>
<reference evidence="12" key="3">
    <citation type="journal article" date="2000" name="Annu. Rev. Biochem.">
        <title>Two-component signal transduction.</title>
        <authorList>
            <person name="Stock A.M."/>
            <person name="Robinson V.L."/>
            <person name="Goudreau P.N."/>
        </authorList>
    </citation>
    <scope>NUCLEOTIDE SEQUENCE</scope>
</reference>
<feature type="domain" description="Histidine kinase" evidence="9">
    <location>
        <begin position="161"/>
        <end position="375"/>
    </location>
</feature>
<reference evidence="12" key="5">
    <citation type="journal article" date="2001" name="Trends Biochem. Sci.">
        <title>Histidine kinases and response regulator proteins in two-component signaling systems.</title>
        <authorList>
            <person name="West A.H."/>
            <person name="Stock A.M."/>
        </authorList>
    </citation>
    <scope>NUCLEOTIDE SEQUENCE</scope>
</reference>
<dbReference type="InterPro" id="IPR005467">
    <property type="entry name" value="His_kinase_dom"/>
</dbReference>
<dbReference type="SUPFAM" id="SSF47384">
    <property type="entry name" value="Homodimeric domain of signal transducing histidine kinase"/>
    <property type="match status" value="1"/>
</dbReference>
<dbReference type="AlphaFoldDB" id="A0A8B6X5H6"/>
<dbReference type="GO" id="GO:0005886">
    <property type="term" value="C:plasma membrane"/>
    <property type="evidence" value="ECO:0007669"/>
    <property type="project" value="UniProtKB-SubCell"/>
</dbReference>
<dbReference type="CDD" id="cd00082">
    <property type="entry name" value="HisKA"/>
    <property type="match status" value="1"/>
</dbReference>
<dbReference type="Pfam" id="PF00512">
    <property type="entry name" value="HisKA"/>
    <property type="match status" value="1"/>
</dbReference>
<dbReference type="SUPFAM" id="SSF52172">
    <property type="entry name" value="CheY-like"/>
    <property type="match status" value="1"/>
</dbReference>
<dbReference type="GO" id="GO:0000156">
    <property type="term" value="F:phosphorelay response regulator activity"/>
    <property type="evidence" value="ECO:0007669"/>
    <property type="project" value="TreeGrafter"/>
</dbReference>
<keyword evidence="5" id="KW-0808">Transferase</keyword>
<keyword evidence="6 12" id="KW-0418">Kinase</keyword>
<reference evidence="12" key="4">
    <citation type="journal article" date="2001" name="J. Bacteriol.">
        <title>Keeping signals straight in phosphorelay signal transduction.</title>
        <authorList>
            <person name="Hoch J.A."/>
            <person name="Varughese K.I."/>
        </authorList>
    </citation>
    <scope>NUCLEOTIDE SEQUENCE</scope>
</reference>
<dbReference type="Pfam" id="PF00072">
    <property type="entry name" value="Response_reg"/>
    <property type="match status" value="1"/>
</dbReference>
<evidence type="ECO:0000256" key="6">
    <source>
        <dbReference type="ARBA" id="ARBA00022777"/>
    </source>
</evidence>
<dbReference type="InterPro" id="IPR003661">
    <property type="entry name" value="HisK_dim/P_dom"/>
</dbReference>
<comment type="subcellular location">
    <subcellularLocation>
        <location evidence="2">Cell inner membrane</location>
        <topology evidence="2">Multi-pass membrane protein</topology>
    </subcellularLocation>
</comment>
<organism evidence="11 12">
    <name type="scientific">Derxia gummosa DSM 723</name>
    <dbReference type="NCBI Taxonomy" id="1121388"/>
    <lineage>
        <taxon>Bacteria</taxon>
        <taxon>Pseudomonadati</taxon>
        <taxon>Pseudomonadota</taxon>
        <taxon>Betaproteobacteria</taxon>
        <taxon>Burkholderiales</taxon>
        <taxon>Alcaligenaceae</taxon>
        <taxon>Derxia</taxon>
    </lineage>
</organism>
<evidence type="ECO:0000256" key="8">
    <source>
        <dbReference type="SAM" id="Coils"/>
    </source>
</evidence>
<dbReference type="Gene3D" id="3.40.50.2300">
    <property type="match status" value="1"/>
</dbReference>
<evidence type="ECO:0000256" key="3">
    <source>
        <dbReference type="ARBA" id="ARBA00012438"/>
    </source>
</evidence>
<feature type="domain" description="Response regulatory" evidence="10">
    <location>
        <begin position="11"/>
        <end position="125"/>
    </location>
</feature>
<protein>
    <recommendedName>
        <fullName evidence="3">histidine kinase</fullName>
        <ecNumber evidence="3">2.7.13.3</ecNumber>
    </recommendedName>
</protein>
<evidence type="ECO:0000256" key="7">
    <source>
        <dbReference type="PROSITE-ProRule" id="PRU00169"/>
    </source>
</evidence>
<dbReference type="InterPro" id="IPR004358">
    <property type="entry name" value="Sig_transdc_His_kin-like_C"/>
</dbReference>
<keyword evidence="8" id="KW-0175">Coiled coil</keyword>
<evidence type="ECO:0000256" key="4">
    <source>
        <dbReference type="ARBA" id="ARBA00022553"/>
    </source>
</evidence>
<dbReference type="SUPFAM" id="SSF55874">
    <property type="entry name" value="ATPase domain of HSP90 chaperone/DNA topoisomerase II/histidine kinase"/>
    <property type="match status" value="1"/>
</dbReference>
<dbReference type="GO" id="GO:0007234">
    <property type="term" value="P:osmosensory signaling via phosphorelay pathway"/>
    <property type="evidence" value="ECO:0007669"/>
    <property type="project" value="TreeGrafter"/>
</dbReference>
<evidence type="ECO:0000313" key="11">
    <source>
        <dbReference type="Proteomes" id="UP000675920"/>
    </source>
</evidence>
<evidence type="ECO:0000259" key="10">
    <source>
        <dbReference type="PROSITE" id="PS50110"/>
    </source>
</evidence>
<dbReference type="InterPro" id="IPR003594">
    <property type="entry name" value="HATPase_dom"/>
</dbReference>
<reference evidence="12" key="2">
    <citation type="journal article" date="1999" name="Curr. Biol.">
        <title>Signal transduction: Gyrating protein kinases.</title>
        <authorList>
            <person name="Stock J."/>
        </authorList>
    </citation>
    <scope>NUCLEOTIDE SEQUENCE</scope>
</reference>
<dbReference type="PROSITE" id="PS50109">
    <property type="entry name" value="HIS_KIN"/>
    <property type="match status" value="1"/>
</dbReference>
<dbReference type="OrthoDB" id="9812260at2"/>
<dbReference type="InterPro" id="IPR050351">
    <property type="entry name" value="BphY/WalK/GraS-like"/>
</dbReference>
<accession>A0A8B6X5H6</accession>
<dbReference type="Pfam" id="PF02518">
    <property type="entry name" value="HATPase_c"/>
    <property type="match status" value="1"/>
</dbReference>
<dbReference type="Gene3D" id="3.30.565.10">
    <property type="entry name" value="Histidine kinase-like ATPase, C-terminal domain"/>
    <property type="match status" value="1"/>
</dbReference>
<evidence type="ECO:0000256" key="1">
    <source>
        <dbReference type="ARBA" id="ARBA00000085"/>
    </source>
</evidence>
<dbReference type="PROSITE" id="PS50110">
    <property type="entry name" value="RESPONSE_REGULATORY"/>
    <property type="match status" value="1"/>
</dbReference>
<dbReference type="SMART" id="SM00388">
    <property type="entry name" value="HisKA"/>
    <property type="match status" value="1"/>
</dbReference>
<dbReference type="FunFam" id="3.30.565.10:FF:000006">
    <property type="entry name" value="Sensor histidine kinase WalK"/>
    <property type="match status" value="1"/>
</dbReference>
<dbReference type="PRINTS" id="PR00344">
    <property type="entry name" value="BCTRLSENSOR"/>
</dbReference>
<feature type="coiled-coil region" evidence="8">
    <location>
        <begin position="127"/>
        <end position="161"/>
    </location>
</feature>
<dbReference type="SMART" id="SM00387">
    <property type="entry name" value="HATPase_c"/>
    <property type="match status" value="1"/>
</dbReference>
<proteinExistence type="predicted"/>
<dbReference type="InterPro" id="IPR001789">
    <property type="entry name" value="Sig_transdc_resp-reg_receiver"/>
</dbReference>
<dbReference type="RefSeq" id="WP_028311769.1">
    <property type="nucleotide sequence ID" value="NZ_AXWS01000013.1"/>
</dbReference>
<dbReference type="InterPro" id="IPR011006">
    <property type="entry name" value="CheY-like_superfamily"/>
</dbReference>
<evidence type="ECO:0000256" key="2">
    <source>
        <dbReference type="ARBA" id="ARBA00004429"/>
    </source>
</evidence>
<dbReference type="GO" id="GO:0030295">
    <property type="term" value="F:protein kinase activator activity"/>
    <property type="evidence" value="ECO:0007669"/>
    <property type="project" value="TreeGrafter"/>
</dbReference>
<dbReference type="EC" id="2.7.13.3" evidence="3"/>
<dbReference type="SMART" id="SM00448">
    <property type="entry name" value="REC"/>
    <property type="match status" value="1"/>
</dbReference>
<keyword evidence="11" id="KW-1185">Reference proteome</keyword>
<feature type="modified residue" description="4-aspartylphosphate" evidence="7">
    <location>
        <position position="60"/>
    </location>
</feature>
<dbReference type="PANTHER" id="PTHR42878:SF15">
    <property type="entry name" value="BACTERIOPHYTOCHROME"/>
    <property type="match status" value="1"/>
</dbReference>
<dbReference type="Proteomes" id="UP000675920">
    <property type="component" value="Unplaced"/>
</dbReference>
<reference evidence="12" key="6">
    <citation type="journal article" date="2007" name="Annu. Rev. Genet.">
        <title>Specificity in two-component signal transduction pathways.</title>
        <authorList>
            <person name="Laub M.T."/>
            <person name="Goulian M."/>
        </authorList>
    </citation>
    <scope>NUCLEOTIDE SEQUENCE</scope>
</reference>
<dbReference type="Gene3D" id="1.10.287.130">
    <property type="match status" value="1"/>
</dbReference>
<sequence>MTESAASPLARLLIVDDEVAQMRALCDTLQDEGYATTGCTDAASALDLLRAKPFDLLLSDLMMPGMDGIALLRAALAIDPMLIVIIMTGEGSISSAVEAMRAGAQDYILKPFRLSAALPVISRGLSMRQLRIDNAALERRVREHSAELEAANRELDAFTRSASHDLRTPVAAVMGLSELLLLKAGPTLPADQRDWLASIHKSARHMNRLIDDLMRLSRFGGQALVPEPVDMTALAREVADERLAQEAGRDIRLAIEPLAPARADRALVRQVFVNLLSNAIKYSRDRDPACITVGCDTAGAVPAWFVKDNGVGFDMGDAARLFDAFERLHGADRFEGSGVGLTIVQRIVVRHGGRVWAEASPGQGACFHFTLASDAG</sequence>
<dbReference type="PANTHER" id="PTHR42878">
    <property type="entry name" value="TWO-COMPONENT HISTIDINE KINASE"/>
    <property type="match status" value="1"/>
</dbReference>
<evidence type="ECO:0000313" key="12">
    <source>
        <dbReference type="RefSeq" id="WP_028311769.1"/>
    </source>
</evidence>
<evidence type="ECO:0000256" key="5">
    <source>
        <dbReference type="ARBA" id="ARBA00022679"/>
    </source>
</evidence>
<dbReference type="GO" id="GO:0000155">
    <property type="term" value="F:phosphorelay sensor kinase activity"/>
    <property type="evidence" value="ECO:0007669"/>
    <property type="project" value="InterPro"/>
</dbReference>
<name>A0A8B6X5H6_9BURK</name>